<evidence type="ECO:0000313" key="1">
    <source>
        <dbReference type="EMBL" id="EPX57645.1"/>
    </source>
</evidence>
<organism evidence="1 2">
    <name type="scientific">Cystobacter fuscus (strain ATCC 25194 / DSM 2262 / NBRC 100088 / M29)</name>
    <dbReference type="NCBI Taxonomy" id="1242864"/>
    <lineage>
        <taxon>Bacteria</taxon>
        <taxon>Pseudomonadati</taxon>
        <taxon>Myxococcota</taxon>
        <taxon>Myxococcia</taxon>
        <taxon>Myxococcales</taxon>
        <taxon>Cystobacterineae</taxon>
        <taxon>Archangiaceae</taxon>
        <taxon>Cystobacter</taxon>
    </lineage>
</organism>
<reference evidence="1" key="1">
    <citation type="submission" date="2013-05" db="EMBL/GenBank/DDBJ databases">
        <title>Genome assembly of Cystobacter fuscus DSM 2262.</title>
        <authorList>
            <person name="Sharma G."/>
            <person name="Khatri I."/>
            <person name="Kaur C."/>
            <person name="Mayilraj S."/>
            <person name="Subramanian S."/>
        </authorList>
    </citation>
    <scope>NUCLEOTIDE SEQUENCE [LARGE SCALE GENOMIC DNA]</scope>
    <source>
        <strain evidence="1">DSM 2262</strain>
    </source>
</reference>
<comment type="caution">
    <text evidence="1">The sequence shown here is derived from an EMBL/GenBank/DDBJ whole genome shotgun (WGS) entry which is preliminary data.</text>
</comment>
<dbReference type="GO" id="GO:0016829">
    <property type="term" value="F:lyase activity"/>
    <property type="evidence" value="ECO:0007669"/>
    <property type="project" value="UniProtKB-KW"/>
</dbReference>
<dbReference type="InterPro" id="IPR016024">
    <property type="entry name" value="ARM-type_fold"/>
</dbReference>
<dbReference type="Gene3D" id="1.25.10.10">
    <property type="entry name" value="Leucine-rich Repeat Variant"/>
    <property type="match status" value="1"/>
</dbReference>
<proteinExistence type="predicted"/>
<dbReference type="Pfam" id="PF13646">
    <property type="entry name" value="HEAT_2"/>
    <property type="match status" value="1"/>
</dbReference>
<keyword evidence="2" id="KW-1185">Reference proteome</keyword>
<dbReference type="SUPFAM" id="SSF48371">
    <property type="entry name" value="ARM repeat"/>
    <property type="match status" value="1"/>
</dbReference>
<sequence length="221" mass="24464">MTEEQREAALRDIRGSDPEAIIEAAKLLSADSSTTARLLELLASEERVEVRQGILYALTWHGDVSLWDLMIRILSDQKEHPKIRGQAAECISYLFEKIETDSKEFKAAVDALQEALKDDSPEVRYCATNALGSTKHLPIIPVGGRYGDQAALDALVRLARVASMPARAFVPHGLEVLARETTNVELRKRAVLVLRHLEKDKIEQVRSEASLALKKIGDKGG</sequence>
<name>S9NZN3_CYSF2</name>
<accession>S9NZN3</accession>
<dbReference type="AlphaFoldDB" id="S9NZN3"/>
<dbReference type="InterPro" id="IPR011989">
    <property type="entry name" value="ARM-like"/>
</dbReference>
<dbReference type="EMBL" id="ANAH02000033">
    <property type="protein sequence ID" value="EPX57645.1"/>
    <property type="molecule type" value="Genomic_DNA"/>
</dbReference>
<evidence type="ECO:0000313" key="2">
    <source>
        <dbReference type="Proteomes" id="UP000011682"/>
    </source>
</evidence>
<gene>
    <name evidence="1" type="ORF">D187_004784</name>
</gene>
<dbReference type="Proteomes" id="UP000011682">
    <property type="component" value="Unassembled WGS sequence"/>
</dbReference>
<protein>
    <submittedName>
        <fullName evidence="1">PBS lyase HEAT repeat-like domain protein</fullName>
    </submittedName>
</protein>
<dbReference type="eggNOG" id="COG1413">
    <property type="taxonomic scope" value="Bacteria"/>
</dbReference>
<dbReference type="RefSeq" id="WP_002625335.1">
    <property type="nucleotide sequence ID" value="NZ_ANAH02000033.1"/>
</dbReference>